<evidence type="ECO:0000256" key="4">
    <source>
        <dbReference type="ARBA" id="ARBA00022491"/>
    </source>
</evidence>
<dbReference type="InterPro" id="IPR010921">
    <property type="entry name" value="Trp_repressor/repl_initiator"/>
</dbReference>
<evidence type="ECO:0000256" key="6">
    <source>
        <dbReference type="ARBA" id="ARBA00023125"/>
    </source>
</evidence>
<evidence type="ECO:0000313" key="9">
    <source>
        <dbReference type="EMBL" id="QYC74162.1"/>
    </source>
</evidence>
<dbReference type="RefSeq" id="WP_080125115.1">
    <property type="nucleotide sequence ID" value="NZ_CP063064.1"/>
</dbReference>
<dbReference type="PANTHER" id="PTHR38025:SF1">
    <property type="entry name" value="TRP OPERON REPRESSOR"/>
    <property type="match status" value="1"/>
</dbReference>
<dbReference type="Gene3D" id="1.10.1270.10">
    <property type="entry name" value="TrpR-like"/>
    <property type="match status" value="1"/>
</dbReference>
<evidence type="ECO:0000256" key="8">
    <source>
        <dbReference type="HAMAP-Rule" id="MF_00475"/>
    </source>
</evidence>
<evidence type="ECO:0000256" key="7">
    <source>
        <dbReference type="ARBA" id="ARBA00023163"/>
    </source>
</evidence>
<protein>
    <recommendedName>
        <fullName evidence="8">Trp operon repressor homolog</fullName>
    </recommendedName>
</protein>
<dbReference type="AlphaFoldDB" id="A0AAQ0EKY2"/>
<proteinExistence type="inferred from homology"/>
<dbReference type="SUPFAM" id="SSF48295">
    <property type="entry name" value="TrpR-like"/>
    <property type="match status" value="1"/>
</dbReference>
<comment type="similarity">
    <text evidence="2 8">Belongs to the TrpR family.</text>
</comment>
<evidence type="ECO:0000256" key="5">
    <source>
        <dbReference type="ARBA" id="ARBA00023015"/>
    </source>
</evidence>
<evidence type="ECO:0000313" key="10">
    <source>
        <dbReference type="Proteomes" id="UP000825134"/>
    </source>
</evidence>
<dbReference type="EMBL" id="CP063185">
    <property type="protein sequence ID" value="QYC74162.1"/>
    <property type="molecule type" value="Genomic_DNA"/>
</dbReference>
<dbReference type="Proteomes" id="UP000825134">
    <property type="component" value="Chromosome"/>
</dbReference>
<dbReference type="InterPro" id="IPR000831">
    <property type="entry name" value="Trp_repress"/>
</dbReference>
<dbReference type="GO" id="GO:0005737">
    <property type="term" value="C:cytoplasm"/>
    <property type="evidence" value="ECO:0007669"/>
    <property type="project" value="UniProtKB-SubCell"/>
</dbReference>
<dbReference type="GO" id="GO:0045892">
    <property type="term" value="P:negative regulation of DNA-templated transcription"/>
    <property type="evidence" value="ECO:0007669"/>
    <property type="project" value="UniProtKB-UniRule"/>
</dbReference>
<comment type="subunit">
    <text evidence="8">Homodimer.</text>
</comment>
<dbReference type="Pfam" id="PF01371">
    <property type="entry name" value="Trp_repressor"/>
    <property type="match status" value="1"/>
</dbReference>
<keyword evidence="4 8" id="KW-0678">Repressor</keyword>
<organism evidence="9 10">
    <name type="scientific">Chlamydia suis</name>
    <dbReference type="NCBI Taxonomy" id="83559"/>
    <lineage>
        <taxon>Bacteria</taxon>
        <taxon>Pseudomonadati</taxon>
        <taxon>Chlamydiota</taxon>
        <taxon>Chlamydiia</taxon>
        <taxon>Chlamydiales</taxon>
        <taxon>Chlamydiaceae</taxon>
        <taxon>Chlamydia/Chlamydophila group</taxon>
        <taxon>Chlamydia</taxon>
    </lineage>
</organism>
<reference evidence="9" key="1">
    <citation type="journal article" date="2021" name="Front. Microbiol.">
        <title>Generation of Tetracycline and Rifamycin Resistant Chlamydia Suis Recombinants.</title>
        <authorList>
            <person name="Marti H."/>
            <person name="Bommana S."/>
            <person name="Read T.D."/>
            <person name="Pesch T."/>
            <person name="Prahauser B."/>
            <person name="Dean D."/>
            <person name="Borel N."/>
        </authorList>
    </citation>
    <scope>NUCLEOTIDE SEQUENCE</scope>
    <source>
        <strain evidence="9">208.1</strain>
    </source>
</reference>
<sequence length="96" mass="11219">MKQPETTGWQAFLKLCSKMHTEKFLQEFFSLFLSFGEREDIASRYHIIRALLEGELTQREISEKFGVSIAQITRGSNALKNLDPHFKNFLQKKILL</sequence>
<keyword evidence="6 8" id="KW-0238">DNA-binding</keyword>
<keyword evidence="5 8" id="KW-0805">Transcription regulation</keyword>
<comment type="subcellular location">
    <subcellularLocation>
        <location evidence="1 8">Cytoplasm</location>
    </subcellularLocation>
</comment>
<dbReference type="InterPro" id="IPR038116">
    <property type="entry name" value="TrpR-like_sf"/>
</dbReference>
<comment type="function">
    <text evidence="8">This protein is an aporepressor. When complexed with L-tryptophan it binds the operator region of the trp operon and prevents the initiation of transcription.</text>
</comment>
<gene>
    <name evidence="8 9" type="primary">trpR</name>
    <name evidence="9" type="ORF">INQ84_03510</name>
</gene>
<dbReference type="HAMAP" id="MF_00475">
    <property type="entry name" value="Trp_repressor"/>
    <property type="match status" value="1"/>
</dbReference>
<feature type="DNA-binding region" evidence="8">
    <location>
        <begin position="58"/>
        <end position="81"/>
    </location>
</feature>
<keyword evidence="3 8" id="KW-0963">Cytoplasm</keyword>
<dbReference type="PANTHER" id="PTHR38025">
    <property type="entry name" value="TRP OPERON REPRESSOR"/>
    <property type="match status" value="1"/>
</dbReference>
<evidence type="ECO:0000256" key="3">
    <source>
        <dbReference type="ARBA" id="ARBA00022490"/>
    </source>
</evidence>
<dbReference type="NCBIfam" id="TIGR01321">
    <property type="entry name" value="TrpR"/>
    <property type="match status" value="1"/>
</dbReference>
<keyword evidence="7 8" id="KW-0804">Transcription</keyword>
<evidence type="ECO:0000256" key="1">
    <source>
        <dbReference type="ARBA" id="ARBA00004496"/>
    </source>
</evidence>
<name>A0AAQ0EKY2_9CHLA</name>
<dbReference type="GO" id="GO:0043565">
    <property type="term" value="F:sequence-specific DNA binding"/>
    <property type="evidence" value="ECO:0007669"/>
    <property type="project" value="UniProtKB-UniRule"/>
</dbReference>
<dbReference type="PIRSF" id="PIRSF003196">
    <property type="entry name" value="Trp_repressor"/>
    <property type="match status" value="1"/>
</dbReference>
<evidence type="ECO:0000256" key="2">
    <source>
        <dbReference type="ARBA" id="ARBA00007027"/>
    </source>
</evidence>
<dbReference type="GO" id="GO:0003700">
    <property type="term" value="F:DNA-binding transcription factor activity"/>
    <property type="evidence" value="ECO:0007669"/>
    <property type="project" value="UniProtKB-UniRule"/>
</dbReference>
<accession>A0AAQ0EKY2</accession>
<dbReference type="InterPro" id="IPR013335">
    <property type="entry name" value="Trp_repress_bac"/>
</dbReference>